<dbReference type="Gene3D" id="3.30.200.20">
    <property type="entry name" value="Phosphorylase Kinase, domain 1"/>
    <property type="match status" value="1"/>
</dbReference>
<evidence type="ECO:0000313" key="4">
    <source>
        <dbReference type="Proteomes" id="UP001284601"/>
    </source>
</evidence>
<dbReference type="InterPro" id="IPR016477">
    <property type="entry name" value="Fructo-/Ketosamine-3-kinase"/>
</dbReference>
<dbReference type="Gene3D" id="1.10.510.10">
    <property type="entry name" value="Transferase(Phosphotransferase) domain 1"/>
    <property type="match status" value="1"/>
</dbReference>
<evidence type="ECO:0000256" key="1">
    <source>
        <dbReference type="PIRNR" id="PIRNR006221"/>
    </source>
</evidence>
<reference evidence="4" key="1">
    <citation type="submission" date="2023-07" db="EMBL/GenBank/DDBJ databases">
        <title>Conexibacter stalactiti sp. nov., isolated from stalactites in a lava cave and emended description of the genus Conexibacter.</title>
        <authorList>
            <person name="Lee S.D."/>
        </authorList>
    </citation>
    <scope>NUCLEOTIDE SEQUENCE [LARGE SCALE GENOMIC DNA]</scope>
    <source>
        <strain evidence="4">KCTC 39840</strain>
    </source>
</reference>
<keyword evidence="4" id="KW-1185">Reference proteome</keyword>
<dbReference type="PANTHER" id="PTHR12149:SF8">
    <property type="entry name" value="PROTEIN-RIBULOSAMINE 3-KINASE"/>
    <property type="match status" value="1"/>
</dbReference>
<comment type="similarity">
    <text evidence="1">Belongs to the fructosamine kinase family.</text>
</comment>
<dbReference type="Proteomes" id="UP001284601">
    <property type="component" value="Unassembled WGS sequence"/>
</dbReference>
<gene>
    <name evidence="3" type="ORF">R7226_29470</name>
</gene>
<feature type="region of interest" description="Disordered" evidence="2">
    <location>
        <begin position="207"/>
        <end position="226"/>
    </location>
</feature>
<dbReference type="EMBL" id="JAWSTH010000149">
    <property type="protein sequence ID" value="MDW5598527.1"/>
    <property type="molecule type" value="Genomic_DNA"/>
</dbReference>
<protein>
    <submittedName>
        <fullName evidence="3">Fructosamine kinase family protein</fullName>
    </submittedName>
</protein>
<dbReference type="PANTHER" id="PTHR12149">
    <property type="entry name" value="FRUCTOSAMINE 3 KINASE-RELATED PROTEIN"/>
    <property type="match status" value="1"/>
</dbReference>
<dbReference type="RefSeq" id="WP_318601056.1">
    <property type="nucleotide sequence ID" value="NZ_JAWSTH010000149.1"/>
</dbReference>
<evidence type="ECO:0000256" key="2">
    <source>
        <dbReference type="SAM" id="MobiDB-lite"/>
    </source>
</evidence>
<comment type="caution">
    <text evidence="3">The sequence shown here is derived from an EMBL/GenBank/DDBJ whole genome shotgun (WGS) entry which is preliminary data.</text>
</comment>
<evidence type="ECO:0000313" key="3">
    <source>
        <dbReference type="EMBL" id="MDW5598527.1"/>
    </source>
</evidence>
<accession>A0ABU4HYX8</accession>
<keyword evidence="1" id="KW-0808">Transferase</keyword>
<name>A0ABU4HYX8_9ACTN</name>
<keyword evidence="1 3" id="KW-0418">Kinase</keyword>
<dbReference type="InterPro" id="IPR011009">
    <property type="entry name" value="Kinase-like_dom_sf"/>
</dbReference>
<sequence>MSDRAALATALAGALGEPVAALTPIAGGDLNDAFAATLGSGERVFVKTSADAAPGAFAGEATGLRWLAAARALPLPQPLAVLDTAVPALDAAAPALDAAVPALDAAAPAPIRLLALQWIDSGRPTPDTDELLGRGLARLHAAGAQSFGGPQAQLRIGPLTLPNQPAPDWPSFYAERRLIPLADLAQQRGALPAGAITALDRVVERLRSSDGEGGGPGLAGPPEPPARLHGDLWGGNVMTGAGGEPWLIDPAAHGGHREVDLAMLRLFGGPSQRAFDAYEEVAPLAPGAAERVGLWQLAPLLLHAALFGGGWGARAAELLKRYT</sequence>
<organism evidence="3 4">
    <name type="scientific">Conexibacter stalactiti</name>
    <dbReference type="NCBI Taxonomy" id="1940611"/>
    <lineage>
        <taxon>Bacteria</taxon>
        <taxon>Bacillati</taxon>
        <taxon>Actinomycetota</taxon>
        <taxon>Thermoleophilia</taxon>
        <taxon>Solirubrobacterales</taxon>
        <taxon>Conexibacteraceae</taxon>
        <taxon>Conexibacter</taxon>
    </lineage>
</organism>
<dbReference type="Gene3D" id="1.20.1270.240">
    <property type="match status" value="1"/>
</dbReference>
<dbReference type="SUPFAM" id="SSF56112">
    <property type="entry name" value="Protein kinase-like (PK-like)"/>
    <property type="match status" value="1"/>
</dbReference>
<dbReference type="GO" id="GO:0016301">
    <property type="term" value="F:kinase activity"/>
    <property type="evidence" value="ECO:0007669"/>
    <property type="project" value="UniProtKB-KW"/>
</dbReference>
<dbReference type="Pfam" id="PF03881">
    <property type="entry name" value="Fructosamin_kin"/>
    <property type="match status" value="1"/>
</dbReference>
<proteinExistence type="inferred from homology"/>
<dbReference type="PIRSF" id="PIRSF006221">
    <property type="entry name" value="Ketosamine-3-kinase"/>
    <property type="match status" value="1"/>
</dbReference>